<comment type="caution">
    <text evidence="2">The sequence shown here is derived from an EMBL/GenBank/DDBJ whole genome shotgun (WGS) entry which is preliminary data.</text>
</comment>
<protein>
    <submittedName>
        <fullName evidence="2">Uncharacterized protein</fullName>
    </submittedName>
</protein>
<proteinExistence type="predicted"/>
<evidence type="ECO:0000313" key="2">
    <source>
        <dbReference type="EMBL" id="KAA5605107.1"/>
    </source>
</evidence>
<dbReference type="Proteomes" id="UP000324065">
    <property type="component" value="Unassembled WGS sequence"/>
</dbReference>
<organism evidence="2 3">
    <name type="scientific">Roseospira marina</name>
    <dbReference type="NCBI Taxonomy" id="140057"/>
    <lineage>
        <taxon>Bacteria</taxon>
        <taxon>Pseudomonadati</taxon>
        <taxon>Pseudomonadota</taxon>
        <taxon>Alphaproteobacteria</taxon>
        <taxon>Rhodospirillales</taxon>
        <taxon>Rhodospirillaceae</taxon>
        <taxon>Roseospira</taxon>
    </lineage>
</organism>
<evidence type="ECO:0000313" key="3">
    <source>
        <dbReference type="Proteomes" id="UP000324065"/>
    </source>
</evidence>
<gene>
    <name evidence="2" type="ORF">F1188_12550</name>
</gene>
<keyword evidence="3" id="KW-1185">Reference proteome</keyword>
<dbReference type="AlphaFoldDB" id="A0A5M6IAX5"/>
<dbReference type="OrthoDB" id="7337206at2"/>
<evidence type="ECO:0000256" key="1">
    <source>
        <dbReference type="SAM" id="MobiDB-lite"/>
    </source>
</evidence>
<accession>A0A5M6IAX5</accession>
<feature type="region of interest" description="Disordered" evidence="1">
    <location>
        <begin position="768"/>
        <end position="810"/>
    </location>
</feature>
<dbReference type="EMBL" id="VWPJ01000011">
    <property type="protein sequence ID" value="KAA5605107.1"/>
    <property type="molecule type" value="Genomic_DNA"/>
</dbReference>
<dbReference type="RefSeq" id="WP_150062777.1">
    <property type="nucleotide sequence ID" value="NZ_VWPJ01000011.1"/>
</dbReference>
<feature type="region of interest" description="Disordered" evidence="1">
    <location>
        <begin position="45"/>
        <end position="67"/>
    </location>
</feature>
<reference evidence="2 3" key="1">
    <citation type="submission" date="2019-09" db="EMBL/GenBank/DDBJ databases">
        <title>Genome sequence of Roseospira marina, one of the more divergent members of the non-sulfur purple photosynthetic bacterial family, the Rhodospirillaceae.</title>
        <authorList>
            <person name="Meyer T."/>
            <person name="Kyndt J."/>
        </authorList>
    </citation>
    <scope>NUCLEOTIDE SEQUENCE [LARGE SCALE GENOMIC DNA]</scope>
    <source>
        <strain evidence="2 3">DSM 15113</strain>
    </source>
</reference>
<sequence>MGHRGGRQARPVLGVAILAGLLVAQTAMPHGGSAWAQSAAEDAARAVSPTSAGDLPPLPALDPALNTDEGMGRTAAAVRQRVLVNVRQLFSPMEGDRIATDGPILAEEMGKGGTRVTFPDLSIRTGTLSGDPTLVVFGDVVAEATAGADGGIEYTASLSGPITFFSKGEQIADLAFDRLTMNGAFDAEAPLLGEDTIAAKGVTLTVPADVGDPTVVTAEIVDLNGRAASDGDGTIGSTYTARAVSVGIRQGEGEPTVNIERIGGTLSGSGTPEAWLEGGRLTALGERFPRPEQVVETTSRLLGTQPLGKMVAAAELTGIEIHGSPTESVSIDRIGLDMAADEPASGTPSGAFGIALDTMRSQGDLPVAVDLGALRMSIKGQDLDVARLRGHMADVLTALGPAIATPGAAPADLPPEQEQALLAALVGVMKDVALGEGDSRMVLSGLDVRDRGRTMFGLDTFEMTAGWAEDDQGRLSGPSRLALAGLRVDDPQGGMPVRVGRLDIDSATEGFDLAAYREMVAALIEQSVATGLPPDPMTMTLPNKQQAVAGGSMTMTLEDVALGNKMNPMGGLSGLTLTYTMEAAEPGVDAVGADLSLDIRGLDTGPMTALVVPLELVPTDATLAVTGQRLPIPALARLSMGNPAAGGRDPERVAEALLAKHRPAFTVDTLTVGGPIYGIEGNGDITVAGSAMPDSQGAFNLTVTGLDETMALLQEQVQIDPSLQQPLLALVALRGLGRADEPGTYRYEVALAPDTGVVINGTPAAALMVGPQPGTTPPASPGMVEPPSTESPESGGAPSQGGAGEVRKSR</sequence>
<name>A0A5M6IAX5_9PROT</name>